<feature type="compositionally biased region" description="Gly residues" evidence="2">
    <location>
        <begin position="38"/>
        <end position="47"/>
    </location>
</feature>
<evidence type="ECO:0000256" key="2">
    <source>
        <dbReference type="SAM" id="MobiDB-lite"/>
    </source>
</evidence>
<feature type="coiled-coil region" evidence="1">
    <location>
        <begin position="149"/>
        <end position="213"/>
    </location>
</feature>
<gene>
    <name evidence="5" type="ORF">SAMN05444342_0504</name>
</gene>
<keyword evidence="3" id="KW-0472">Membrane</keyword>
<name>A0A1M6PJ83_HALPU</name>
<keyword evidence="3" id="KW-1133">Transmembrane helix</keyword>
<dbReference type="PROSITE" id="PS51257">
    <property type="entry name" value="PROKAR_LIPOPROTEIN"/>
    <property type="match status" value="1"/>
</dbReference>
<feature type="domain" description="DUF4349" evidence="4">
    <location>
        <begin position="67"/>
        <end position="283"/>
    </location>
</feature>
<dbReference type="InterPro" id="IPR025645">
    <property type="entry name" value="DUF4349"/>
</dbReference>
<dbReference type="Proteomes" id="UP000184203">
    <property type="component" value="Unassembled WGS sequence"/>
</dbReference>
<evidence type="ECO:0000256" key="3">
    <source>
        <dbReference type="SAM" id="Phobius"/>
    </source>
</evidence>
<organism evidence="5 6">
    <name type="scientific">Haladaptatus paucihalophilus DX253</name>
    <dbReference type="NCBI Taxonomy" id="797209"/>
    <lineage>
        <taxon>Archaea</taxon>
        <taxon>Methanobacteriati</taxon>
        <taxon>Methanobacteriota</taxon>
        <taxon>Stenosarchaea group</taxon>
        <taxon>Halobacteria</taxon>
        <taxon>Halobacteriales</taxon>
        <taxon>Haladaptataceae</taxon>
        <taxon>Haladaptatus</taxon>
    </lineage>
</organism>
<evidence type="ECO:0000313" key="5">
    <source>
        <dbReference type="EMBL" id="SHK07996.1"/>
    </source>
</evidence>
<accession>A0A1M6PJ83</accession>
<dbReference type="RefSeq" id="WP_232423702.1">
    <property type="nucleotide sequence ID" value="NZ_AEMG01000007.1"/>
</dbReference>
<dbReference type="Pfam" id="PF14257">
    <property type="entry name" value="DUF4349"/>
    <property type="match status" value="1"/>
</dbReference>
<evidence type="ECO:0000313" key="6">
    <source>
        <dbReference type="Proteomes" id="UP000184203"/>
    </source>
</evidence>
<evidence type="ECO:0000256" key="1">
    <source>
        <dbReference type="SAM" id="Coils"/>
    </source>
</evidence>
<keyword evidence="3" id="KW-0812">Transmembrane</keyword>
<reference evidence="6" key="1">
    <citation type="submission" date="2016-11" db="EMBL/GenBank/DDBJ databases">
        <authorList>
            <person name="Varghese N."/>
            <person name="Submissions S."/>
        </authorList>
    </citation>
    <scope>NUCLEOTIDE SEQUENCE [LARGE SCALE GENOMIC DNA]</scope>
    <source>
        <strain evidence="6">DX253</strain>
    </source>
</reference>
<dbReference type="EMBL" id="FRAN01000001">
    <property type="protein sequence ID" value="SHK07996.1"/>
    <property type="molecule type" value="Genomic_DNA"/>
</dbReference>
<keyword evidence="6" id="KW-1185">Reference proteome</keyword>
<feature type="transmembrane region" description="Helical" evidence="3">
    <location>
        <begin position="267"/>
        <end position="288"/>
    </location>
</feature>
<protein>
    <recommendedName>
        <fullName evidence="4">DUF4349 domain-containing protein</fullName>
    </recommendedName>
</protein>
<evidence type="ECO:0000259" key="4">
    <source>
        <dbReference type="Pfam" id="PF14257"/>
    </source>
</evidence>
<dbReference type="AlphaFoldDB" id="A0A1M6PJ83"/>
<sequence>MTTWTRRLAVLSVVVLVVLAGCAGMGGNDTAKDSANHDGGGSNGGDAGNARPSDGTAPQSALVVQQRALIRTGNVTLSVENFGNASRSLTRAARERGGFVSDSSQRVHHDGNGTWTSGSVVFRVPKENFSAFFERVKRAGEVAESSTGTEDVTDRLVDLNARLENLRSQRDKLRALYENASDTEAVLSVQKRLSDVQTDIERLEAKQQSLERRVAYSTVTVRMHEPQPTSDTKSPAEKSWYETGVVAAFLDSVDGAIVMLRAFVVGAAYLLPYLVVLGVPVGGAVLLLRRRSESETSAAPVTDEEE</sequence>
<keyword evidence="1" id="KW-0175">Coiled coil</keyword>
<proteinExistence type="predicted"/>
<feature type="region of interest" description="Disordered" evidence="2">
    <location>
        <begin position="31"/>
        <end position="59"/>
    </location>
</feature>